<dbReference type="KEGG" id="pti:PHATRDRAFT_49030"/>
<reference evidence="3 4" key="1">
    <citation type="journal article" date="2008" name="Nature">
        <title>The Phaeodactylum genome reveals the evolutionary history of diatom genomes.</title>
        <authorList>
            <person name="Bowler C."/>
            <person name="Allen A.E."/>
            <person name="Badger J.H."/>
            <person name="Grimwood J."/>
            <person name="Jabbari K."/>
            <person name="Kuo A."/>
            <person name="Maheswari U."/>
            <person name="Martens C."/>
            <person name="Maumus F."/>
            <person name="Otillar R.P."/>
            <person name="Rayko E."/>
            <person name="Salamov A."/>
            <person name="Vandepoele K."/>
            <person name="Beszteri B."/>
            <person name="Gruber A."/>
            <person name="Heijde M."/>
            <person name="Katinka M."/>
            <person name="Mock T."/>
            <person name="Valentin K."/>
            <person name="Verret F."/>
            <person name="Berges J.A."/>
            <person name="Brownlee C."/>
            <person name="Cadoret J.P."/>
            <person name="Chiovitti A."/>
            <person name="Choi C.J."/>
            <person name="Coesel S."/>
            <person name="De Martino A."/>
            <person name="Detter J.C."/>
            <person name="Durkin C."/>
            <person name="Falciatore A."/>
            <person name="Fournet J."/>
            <person name="Haruta M."/>
            <person name="Huysman M.J."/>
            <person name="Jenkins B.D."/>
            <person name="Jiroutova K."/>
            <person name="Jorgensen R.E."/>
            <person name="Joubert Y."/>
            <person name="Kaplan A."/>
            <person name="Kroger N."/>
            <person name="Kroth P.G."/>
            <person name="La Roche J."/>
            <person name="Lindquist E."/>
            <person name="Lommer M."/>
            <person name="Martin-Jezequel V."/>
            <person name="Lopez P.J."/>
            <person name="Lucas S."/>
            <person name="Mangogna M."/>
            <person name="McGinnis K."/>
            <person name="Medlin L.K."/>
            <person name="Montsant A."/>
            <person name="Oudot-Le Secq M.P."/>
            <person name="Napoli C."/>
            <person name="Obornik M."/>
            <person name="Parker M.S."/>
            <person name="Petit J.L."/>
            <person name="Porcel B.M."/>
            <person name="Poulsen N."/>
            <person name="Robison M."/>
            <person name="Rychlewski L."/>
            <person name="Rynearson T.A."/>
            <person name="Schmutz J."/>
            <person name="Shapiro H."/>
            <person name="Siaut M."/>
            <person name="Stanley M."/>
            <person name="Sussman M.R."/>
            <person name="Taylor A.R."/>
            <person name="Vardi A."/>
            <person name="von Dassow P."/>
            <person name="Vyverman W."/>
            <person name="Willis A."/>
            <person name="Wyrwicz L.S."/>
            <person name="Rokhsar D.S."/>
            <person name="Weissenbach J."/>
            <person name="Armbrust E.V."/>
            <person name="Green B.R."/>
            <person name="Van de Peer Y."/>
            <person name="Grigoriev I.V."/>
        </authorList>
    </citation>
    <scope>NUCLEOTIDE SEQUENCE [LARGE SCALE GENOMIC DNA]</scope>
    <source>
        <strain evidence="3 4">CCAP 1055/1</strain>
    </source>
</reference>
<keyword evidence="4" id="KW-1185">Reference proteome</keyword>
<dbReference type="PANTHER" id="PTHR35408">
    <property type="entry name" value="CHROMOSOME 15, WHOLE GENOME SHOTGUN SEQUENCE"/>
    <property type="match status" value="1"/>
</dbReference>
<accession>B7G994</accession>
<evidence type="ECO:0000256" key="1">
    <source>
        <dbReference type="SAM" id="MobiDB-lite"/>
    </source>
</evidence>
<keyword evidence="2" id="KW-0472">Membrane</keyword>
<feature type="transmembrane region" description="Helical" evidence="2">
    <location>
        <begin position="761"/>
        <end position="782"/>
    </location>
</feature>
<feature type="transmembrane region" description="Helical" evidence="2">
    <location>
        <begin position="613"/>
        <end position="638"/>
    </location>
</feature>
<gene>
    <name evidence="3" type="ORF">PHATRDRAFT_49030</name>
</gene>
<dbReference type="PANTHER" id="PTHR35408:SF3">
    <property type="entry name" value="GLYCOSYLTRANSFERASE 2-LIKE DOMAIN-CONTAINING PROTEIN"/>
    <property type="match status" value="1"/>
</dbReference>
<feature type="compositionally biased region" description="Basic residues" evidence="1">
    <location>
        <begin position="921"/>
        <end position="930"/>
    </location>
</feature>
<dbReference type="GeneID" id="7195412"/>
<dbReference type="EMBL" id="CM000622">
    <property type="protein sequence ID" value="EEC44914.1"/>
    <property type="molecule type" value="Genomic_DNA"/>
</dbReference>
<feature type="transmembrane region" description="Helical" evidence="2">
    <location>
        <begin position="802"/>
        <end position="822"/>
    </location>
</feature>
<dbReference type="AlphaFoldDB" id="B7G994"/>
<dbReference type="RefSeq" id="XP_002183732.1">
    <property type="nucleotide sequence ID" value="XM_002183696.1"/>
</dbReference>
<protein>
    <submittedName>
        <fullName evidence="3">Uncharacterized protein</fullName>
    </submittedName>
</protein>
<dbReference type="InParanoid" id="B7G994"/>
<dbReference type="Proteomes" id="UP000000759">
    <property type="component" value="Chromosome 20"/>
</dbReference>
<organism evidence="3 4">
    <name type="scientific">Phaeodactylum tricornutum (strain CCAP 1055/1)</name>
    <dbReference type="NCBI Taxonomy" id="556484"/>
    <lineage>
        <taxon>Eukaryota</taxon>
        <taxon>Sar</taxon>
        <taxon>Stramenopiles</taxon>
        <taxon>Ochrophyta</taxon>
        <taxon>Bacillariophyta</taxon>
        <taxon>Bacillariophyceae</taxon>
        <taxon>Bacillariophycidae</taxon>
        <taxon>Naviculales</taxon>
        <taxon>Phaeodactylaceae</taxon>
        <taxon>Phaeodactylum</taxon>
    </lineage>
</organism>
<feature type="transmembrane region" description="Helical" evidence="2">
    <location>
        <begin position="658"/>
        <end position="678"/>
    </location>
</feature>
<sequence length="941" mass="106079">MNTDSVPSRVRFEVFRAAHNDDAQEESPLDPEDLDELFDSFRISSPKQDDESLLNAIGGSEIDLDEDDSFTDDSKERRVFDNPNQRLLDRDASLIPGSPFSKPMNRSSSRPSDAMSIARVTANVSFLATLAAVGFLVYISVTNFESSGRITLSSFLSIISFFGMFWSFYVIVSVFLQCFIPAKAFKTNTKFCSIIPETKAPTASWVDVTIQIPVDHEPLQEVLVPTLKSCVLARAHYTRNTEAQCNIVVCDDGLMTLLRDNFAAAELLWENICRTKGRTIRLSNLLKGLSRPVRKHLKGLRSKAVHEAFLRLLFYYHYKIGFVARSALGRHGKSRTESNLNSHLRLALASMQRQENEGDELSFEDALLEISHHDDGSRHIMFGNNVSLGKLIIVGSPDMLIPEAVIVQTVPEFLNDPTLGFTQHAMKAKPRQRRETYFTRLMGTYYEFLFVGQFLLSAIVGCQPPLLGSAMVVRTEAIAQCGKVRSLRTAQRWLQNIGVEFLPVDQIGFGNLQANRRTEYWSEKHTWGAFEMMFHMYNLGFNGRYCAFPACEFEVGVPRTFDELASSHRSLAKGAHEILFNSFQDMMGGHGIFTRLFREFMACGMQSYYKTYLFAYLCSYTIGGTYILAFYIDAIFRILDENDDENEAVDEFHSFSPASAIILLFAFANIFGNVTLTFVMFRLRKNNIKLLGQQKKQFGGYCCFALSTIRYCVLQMLIQPISFIMFSFLGATDHLVSKQFSGSLPYRYQRIRYRCSSVMQLVRCNIGSWYLAVVLAGLAYATVLRKTDWDPFVLPDDLATHVLFAGPALYLAAVTLFVPIILNPYVIGCPFFCQSNGITGPRQPAHSRPAEGIEVKVEDLGSFLAASKALDAEMRHLDSKPDIELASHDLQTRAPRNEGRRYDQTQFKGDAKAPVHSTRTAPHRLQKHGNRGTAATVPNRR</sequence>
<name>B7G994_PHATC</name>
<evidence type="ECO:0000313" key="3">
    <source>
        <dbReference type="EMBL" id="EEC44914.1"/>
    </source>
</evidence>
<dbReference type="eggNOG" id="ENOG502QTAT">
    <property type="taxonomic scope" value="Eukaryota"/>
</dbReference>
<feature type="region of interest" description="Disordered" evidence="1">
    <location>
        <begin position="882"/>
        <end position="941"/>
    </location>
</feature>
<dbReference type="OrthoDB" id="38531at2759"/>
<dbReference type="PaxDb" id="2850-Phatr49030"/>
<feature type="transmembrane region" description="Helical" evidence="2">
    <location>
        <begin position="153"/>
        <end position="180"/>
    </location>
</feature>
<feature type="compositionally biased region" description="Basic and acidic residues" evidence="1">
    <location>
        <begin position="882"/>
        <end position="913"/>
    </location>
</feature>
<reference evidence="4" key="2">
    <citation type="submission" date="2008-08" db="EMBL/GenBank/DDBJ databases">
        <authorList>
            <consortium name="Diatom Consortium"/>
            <person name="Grigoriev I."/>
            <person name="Grimwood J."/>
            <person name="Kuo A."/>
            <person name="Otillar R.P."/>
            <person name="Salamov A."/>
            <person name="Detter J.C."/>
            <person name="Lindquist E."/>
            <person name="Shapiro H."/>
            <person name="Lucas S."/>
            <person name="Glavina del Rio T."/>
            <person name="Pitluck S."/>
            <person name="Rokhsar D."/>
            <person name="Bowler C."/>
        </authorList>
    </citation>
    <scope>GENOME REANNOTATION</scope>
    <source>
        <strain evidence="4">CCAP 1055/1</strain>
    </source>
</reference>
<feature type="transmembrane region" description="Helical" evidence="2">
    <location>
        <begin position="120"/>
        <end position="141"/>
    </location>
</feature>
<dbReference type="STRING" id="556484.B7G994"/>
<evidence type="ECO:0000256" key="2">
    <source>
        <dbReference type="SAM" id="Phobius"/>
    </source>
</evidence>
<keyword evidence="2" id="KW-1133">Transmembrane helix</keyword>
<evidence type="ECO:0000313" key="4">
    <source>
        <dbReference type="Proteomes" id="UP000000759"/>
    </source>
</evidence>
<keyword evidence="2" id="KW-0812">Transmembrane</keyword>
<dbReference type="HOGENOM" id="CLU_312046_0_0_1"/>
<proteinExistence type="predicted"/>